<name>A0A7W7VU42_KITKI</name>
<evidence type="ECO:0000313" key="2">
    <source>
        <dbReference type="Proteomes" id="UP000540506"/>
    </source>
</evidence>
<evidence type="ECO:0000313" key="1">
    <source>
        <dbReference type="EMBL" id="MBB4922274.1"/>
    </source>
</evidence>
<protein>
    <submittedName>
        <fullName evidence="1">Uncharacterized protein</fullName>
    </submittedName>
</protein>
<proteinExistence type="predicted"/>
<sequence>MSTPLPLLPNDELVGVSWIASIPGLSTAMVGTQLPPDVNADGSTATWISTGFITVSVVGGNPDPLLPVNRPVLQVDCWATVPGSNKPPWLKAAALASTIRYATWDRIRGPRPLSATINGAEYPLAVAQGAYLATAFRRIYDDQGDYARYQADLALSWIAPADVFD</sequence>
<dbReference type="RefSeq" id="WP_184934476.1">
    <property type="nucleotide sequence ID" value="NZ_JACHJV010000001.1"/>
</dbReference>
<accession>A0A7W7VU42</accession>
<comment type="caution">
    <text evidence="1">The sequence shown here is derived from an EMBL/GenBank/DDBJ whole genome shotgun (WGS) entry which is preliminary data.</text>
</comment>
<keyword evidence="2" id="KW-1185">Reference proteome</keyword>
<dbReference type="EMBL" id="JACHJV010000001">
    <property type="protein sequence ID" value="MBB4922274.1"/>
    <property type="molecule type" value="Genomic_DNA"/>
</dbReference>
<organism evidence="1 2">
    <name type="scientific">Kitasatospora kifunensis</name>
    <name type="common">Streptomyces kifunensis</name>
    <dbReference type="NCBI Taxonomy" id="58351"/>
    <lineage>
        <taxon>Bacteria</taxon>
        <taxon>Bacillati</taxon>
        <taxon>Actinomycetota</taxon>
        <taxon>Actinomycetes</taxon>
        <taxon>Kitasatosporales</taxon>
        <taxon>Streptomycetaceae</taxon>
        <taxon>Kitasatospora</taxon>
    </lineage>
</organism>
<gene>
    <name evidence="1" type="ORF">FHR34_001267</name>
</gene>
<reference evidence="1 2" key="1">
    <citation type="submission" date="2020-08" db="EMBL/GenBank/DDBJ databases">
        <title>Sequencing the genomes of 1000 actinobacteria strains.</title>
        <authorList>
            <person name="Klenk H.-P."/>
        </authorList>
    </citation>
    <scope>NUCLEOTIDE SEQUENCE [LARGE SCALE GENOMIC DNA]</scope>
    <source>
        <strain evidence="1 2">DSM 41654</strain>
    </source>
</reference>
<dbReference type="AlphaFoldDB" id="A0A7W7VU42"/>
<dbReference type="Proteomes" id="UP000540506">
    <property type="component" value="Unassembled WGS sequence"/>
</dbReference>